<evidence type="ECO:0000256" key="1">
    <source>
        <dbReference type="SAM" id="MobiDB-lite"/>
    </source>
</evidence>
<dbReference type="EMBL" id="SNRW01014286">
    <property type="protein sequence ID" value="KAA6371636.1"/>
    <property type="molecule type" value="Genomic_DNA"/>
</dbReference>
<sequence length="125" mass="13855">SVMPSSTPTNNPILAGSQLGIGAEVSEGDAQTERGYRLKGVYTGAQTEDVLSQSSKERFKRQKSGKRVIMQNQKNGRGGINRFNSGIFRIKQDGQRVIDFKGRGNRKRNFDSIQTNANQEDKFSS</sequence>
<dbReference type="AlphaFoldDB" id="A0A5J4ULW2"/>
<feature type="compositionally biased region" description="Polar residues" evidence="1">
    <location>
        <begin position="1"/>
        <end position="12"/>
    </location>
</feature>
<comment type="caution">
    <text evidence="2">The sequence shown here is derived from an EMBL/GenBank/DDBJ whole genome shotgun (WGS) entry which is preliminary data.</text>
</comment>
<organism evidence="2 3">
    <name type="scientific">Streblomastix strix</name>
    <dbReference type="NCBI Taxonomy" id="222440"/>
    <lineage>
        <taxon>Eukaryota</taxon>
        <taxon>Metamonada</taxon>
        <taxon>Preaxostyla</taxon>
        <taxon>Oxymonadida</taxon>
        <taxon>Streblomastigidae</taxon>
        <taxon>Streblomastix</taxon>
    </lineage>
</organism>
<reference evidence="2 3" key="1">
    <citation type="submission" date="2019-03" db="EMBL/GenBank/DDBJ databases">
        <title>Single cell metagenomics reveals metabolic interactions within the superorganism composed of flagellate Streblomastix strix and complex community of Bacteroidetes bacteria on its surface.</title>
        <authorList>
            <person name="Treitli S.C."/>
            <person name="Kolisko M."/>
            <person name="Husnik F."/>
            <person name="Keeling P."/>
            <person name="Hampl V."/>
        </authorList>
    </citation>
    <scope>NUCLEOTIDE SEQUENCE [LARGE SCALE GENOMIC DNA]</scope>
    <source>
        <strain evidence="2">ST1C</strain>
    </source>
</reference>
<feature type="region of interest" description="Disordered" evidence="1">
    <location>
        <begin position="1"/>
        <end position="32"/>
    </location>
</feature>
<feature type="non-terminal residue" evidence="2">
    <location>
        <position position="1"/>
    </location>
</feature>
<accession>A0A5J4ULW2</accession>
<dbReference type="Proteomes" id="UP000324800">
    <property type="component" value="Unassembled WGS sequence"/>
</dbReference>
<evidence type="ECO:0000313" key="2">
    <source>
        <dbReference type="EMBL" id="KAA6371636.1"/>
    </source>
</evidence>
<gene>
    <name evidence="2" type="ORF">EZS28_032836</name>
</gene>
<name>A0A5J4ULW2_9EUKA</name>
<protein>
    <submittedName>
        <fullName evidence="2">Uncharacterized protein</fullName>
    </submittedName>
</protein>
<feature type="region of interest" description="Disordered" evidence="1">
    <location>
        <begin position="101"/>
        <end position="125"/>
    </location>
</feature>
<evidence type="ECO:0000313" key="3">
    <source>
        <dbReference type="Proteomes" id="UP000324800"/>
    </source>
</evidence>
<proteinExistence type="predicted"/>